<accession>A0ABP2RYG2</accession>
<dbReference type="EMBL" id="AKWJ02000038">
    <property type="protein sequence ID" value="EKP11670.1"/>
    <property type="molecule type" value="Genomic_DNA"/>
</dbReference>
<proteinExistence type="predicted"/>
<dbReference type="RefSeq" id="WP_002760135.1">
    <property type="nucleotide sequence ID" value="NZ_AKWJ02000038.1"/>
</dbReference>
<organism evidence="1 2">
    <name type="scientific">Leptospira borgpetersenii str. 200801926</name>
    <dbReference type="NCBI Taxonomy" id="1193009"/>
    <lineage>
        <taxon>Bacteria</taxon>
        <taxon>Pseudomonadati</taxon>
        <taxon>Spirochaetota</taxon>
        <taxon>Spirochaetia</taxon>
        <taxon>Leptospirales</taxon>
        <taxon>Leptospiraceae</taxon>
        <taxon>Leptospira</taxon>
    </lineage>
</organism>
<gene>
    <name evidence="1" type="ORF">LEP1GSC128_1019</name>
</gene>
<evidence type="ECO:0000313" key="2">
    <source>
        <dbReference type="Proteomes" id="UP000002837"/>
    </source>
</evidence>
<keyword evidence="2" id="KW-1185">Reference proteome</keyword>
<comment type="caution">
    <text evidence="1">The sequence shown here is derived from an EMBL/GenBank/DDBJ whole genome shotgun (WGS) entry which is preliminary data.</text>
</comment>
<evidence type="ECO:0000313" key="1">
    <source>
        <dbReference type="EMBL" id="EKP11670.1"/>
    </source>
</evidence>
<protein>
    <recommendedName>
        <fullName evidence="3">Toxin-antitoxin system, antitoxin component, ribbon-helix-helix domain protein</fullName>
    </recommendedName>
</protein>
<name>A0ABP2RYG2_LEPBO</name>
<reference evidence="1" key="1">
    <citation type="submission" date="2012-09" db="EMBL/GenBank/DDBJ databases">
        <authorList>
            <person name="Harkins D.M."/>
            <person name="Durkin A.S."/>
            <person name="Brinkac L.M."/>
            <person name="Selengut J.D."/>
            <person name="Sanka R."/>
            <person name="DePew J."/>
            <person name="Purushe J."/>
            <person name="Picardeau M."/>
            <person name="Werts C."/>
            <person name="Goarant C."/>
            <person name="Vinetz J.M."/>
            <person name="Sutton G.G."/>
            <person name="Nelson W.C."/>
            <person name="Fouts D.E."/>
        </authorList>
    </citation>
    <scope>NUCLEOTIDE SEQUENCE [LARGE SCALE GENOMIC DNA]</scope>
    <source>
        <strain evidence="1">200801926</strain>
    </source>
</reference>
<sequence>MEMAIEKRRTVSLSDETIERLLEAFKKSTGVRPTNKYAIETAMMDKIELLEKRSLVAKNR</sequence>
<evidence type="ECO:0008006" key="3">
    <source>
        <dbReference type="Google" id="ProtNLM"/>
    </source>
</evidence>
<dbReference type="Proteomes" id="UP000002837">
    <property type="component" value="Unassembled WGS sequence"/>
</dbReference>